<keyword evidence="2" id="KW-0548">Nucleotidyltransferase</keyword>
<gene>
    <name evidence="2" type="ORF">LLE72_007195</name>
</gene>
<dbReference type="Proteomes" id="UP001297361">
    <property type="component" value="Unassembled WGS sequence"/>
</dbReference>
<organism evidence="2 3">
    <name type="scientific">Xanthomonas campestris pv. papavericola</name>
    <dbReference type="NCBI Taxonomy" id="487881"/>
    <lineage>
        <taxon>Bacteria</taxon>
        <taxon>Pseudomonadati</taxon>
        <taxon>Pseudomonadota</taxon>
        <taxon>Gammaproteobacteria</taxon>
        <taxon>Lysobacterales</taxon>
        <taxon>Lysobacteraceae</taxon>
        <taxon>Xanthomonas</taxon>
    </lineage>
</organism>
<dbReference type="EMBL" id="JAJFNJ020000003">
    <property type="protein sequence ID" value="MEC3887542.1"/>
    <property type="molecule type" value="Genomic_DNA"/>
</dbReference>
<keyword evidence="2" id="KW-0808">Transferase</keyword>
<proteinExistence type="predicted"/>
<evidence type="ECO:0000313" key="2">
    <source>
        <dbReference type="EMBL" id="MEC3887542.1"/>
    </source>
</evidence>
<dbReference type="RefSeq" id="WP_228425570.1">
    <property type="nucleotide sequence ID" value="NZ_JAJFNJ020000003.1"/>
</dbReference>
<dbReference type="InterPro" id="IPR043519">
    <property type="entry name" value="NT_sf"/>
</dbReference>
<feature type="domain" description="Polymerase nucleotidyl transferase" evidence="1">
    <location>
        <begin position="14"/>
        <end position="94"/>
    </location>
</feature>
<dbReference type="AlphaFoldDB" id="A0AAJ2X1Z5"/>
<dbReference type="GO" id="GO:0016779">
    <property type="term" value="F:nucleotidyltransferase activity"/>
    <property type="evidence" value="ECO:0007669"/>
    <property type="project" value="UniProtKB-KW"/>
</dbReference>
<name>A0AAJ2X1Z5_XANCA</name>
<dbReference type="CDD" id="cd05403">
    <property type="entry name" value="NT_KNTase_like"/>
    <property type="match status" value="1"/>
</dbReference>
<evidence type="ECO:0000259" key="1">
    <source>
        <dbReference type="Pfam" id="PF01909"/>
    </source>
</evidence>
<dbReference type="InterPro" id="IPR002934">
    <property type="entry name" value="Polymerase_NTP_transf_dom"/>
</dbReference>
<dbReference type="Gene3D" id="3.30.460.10">
    <property type="entry name" value="Beta Polymerase, domain 2"/>
    <property type="match status" value="1"/>
</dbReference>
<reference evidence="2" key="1">
    <citation type="submission" date="2021-10" db="EMBL/GenBank/DDBJ databases">
        <authorList>
            <person name="Hussein R."/>
            <person name="Harrison J."/>
            <person name="Studholme D.J."/>
            <person name="Vicente J."/>
            <person name="Grant M."/>
        </authorList>
    </citation>
    <scope>NUCLEOTIDE SEQUENCE</scope>
    <source>
        <strain evidence="2">NCPPB 2970</strain>
    </source>
</reference>
<dbReference type="Pfam" id="PF01909">
    <property type="entry name" value="NTP_transf_2"/>
    <property type="match status" value="1"/>
</dbReference>
<reference evidence="2" key="2">
    <citation type="submission" date="2024-01" db="EMBL/GenBank/DDBJ databases">
        <title>Long-read genome sequencing of X. campestris pv. papavericola.</title>
        <authorList>
            <person name="Hussain R.M.F."/>
            <person name="Greer S."/>
            <person name="Harrison J."/>
            <person name="Grant M."/>
            <person name="Vicente J."/>
            <person name="Studholme D.J."/>
        </authorList>
    </citation>
    <scope>NUCLEOTIDE SEQUENCE</scope>
    <source>
        <strain evidence="2">NCPPB 2970</strain>
    </source>
</reference>
<accession>A0AAJ2X1Z5</accession>
<evidence type="ECO:0000313" key="3">
    <source>
        <dbReference type="Proteomes" id="UP001297361"/>
    </source>
</evidence>
<dbReference type="SUPFAM" id="SSF81301">
    <property type="entry name" value="Nucleotidyltransferase"/>
    <property type="match status" value="1"/>
</dbReference>
<comment type="caution">
    <text evidence="2">The sequence shown here is derived from an EMBL/GenBank/DDBJ whole genome shotgun (WGS) entry which is preliminary data.</text>
</comment>
<sequence length="138" mass="15559">MRLQVPDQAVALISALTSLQPSPDSIWLIGSRANDRATDQSDTDLIVFGFEEFIRAAIAQIAQPQDVDCLVVFNGDDYRDPWQEKSGSLSNLEWRQIDADSARYIGTKWMPDDESSREFGALMGDLVNREELAIRLWP</sequence>
<protein>
    <submittedName>
        <fullName evidence="2">Nucleotidyltransferase domain-containing protein</fullName>
        <ecNumber evidence="2">2.7.7.-</ecNumber>
    </submittedName>
</protein>
<dbReference type="EC" id="2.7.7.-" evidence="2"/>